<gene>
    <name evidence="2" type="ORF">TH3_21493</name>
</gene>
<dbReference type="GeneID" id="31929938"/>
<dbReference type="RefSeq" id="WP_007090969.1">
    <property type="nucleotide sequence ID" value="NZ_CP004389.1"/>
</dbReference>
<sequence length="323" mass="35605">MGISELRTDYTMPADYEDLLLYLIGRDGPARPTNVQGLLDLRPEMLESSKSWSSLGPDERFLKIPDQFGLDGSLHAVGSPIVEIGKNVRIVGDCLLDKSKIQLIGEGLICSGTLRLKFCKGLSDGSFPDHVTAHKTVLRGTSVTSKIVGKFSGQLEIDGPETLTGFEPRGGLLRPFSYVDRTLGIAANASSLRSNFKMLTSLPLRKIVAMPRGTSLSFAEVQRVKGMSDIEVARSARSRAILSAIFYVTSLYCVTMALLHFLVGAEPYRGLLFVPFLFVSSCLAQKHAHASYQLWTRKFVPFRDFIRKPSRLVPHFSAPKGHE</sequence>
<protein>
    <recommendedName>
        <fullName evidence="4">Polymer-forming cytoskeletal protein</fullName>
    </recommendedName>
</protein>
<dbReference type="AlphaFoldDB" id="A0AB72UJB8"/>
<dbReference type="EMBL" id="CP004389">
    <property type="protein sequence ID" value="AJD54371.1"/>
    <property type="molecule type" value="Genomic_DNA"/>
</dbReference>
<reference evidence="2 3" key="1">
    <citation type="journal article" date="2012" name="J. Bacteriol.">
        <title>Genome sequence of Thalassospira xiamenensis type strain M-5.</title>
        <authorList>
            <person name="Lai Q."/>
            <person name="Shao Z."/>
        </authorList>
    </citation>
    <scope>NUCLEOTIDE SEQUENCE [LARGE SCALE GENOMIC DNA]</scope>
    <source>
        <strain evidence="2 3">M-5</strain>
    </source>
</reference>
<evidence type="ECO:0000313" key="3">
    <source>
        <dbReference type="Proteomes" id="UP000007127"/>
    </source>
</evidence>
<geneLocation type="plasmid" evidence="3"/>
<dbReference type="Proteomes" id="UP000007127">
    <property type="component" value="Plasmid"/>
</dbReference>
<name>A0AB72UJB8_9PROT</name>
<evidence type="ECO:0000256" key="1">
    <source>
        <dbReference type="SAM" id="Phobius"/>
    </source>
</evidence>
<keyword evidence="2" id="KW-0614">Plasmid</keyword>
<evidence type="ECO:0008006" key="4">
    <source>
        <dbReference type="Google" id="ProtNLM"/>
    </source>
</evidence>
<organism evidence="2 3">
    <name type="scientific">Thalassospira xiamenensis M-5 = DSM 17429</name>
    <dbReference type="NCBI Taxonomy" id="1123366"/>
    <lineage>
        <taxon>Bacteria</taxon>
        <taxon>Pseudomonadati</taxon>
        <taxon>Pseudomonadota</taxon>
        <taxon>Alphaproteobacteria</taxon>
        <taxon>Rhodospirillales</taxon>
        <taxon>Thalassospiraceae</taxon>
        <taxon>Thalassospira</taxon>
    </lineage>
</organism>
<feature type="transmembrane region" description="Helical" evidence="1">
    <location>
        <begin position="240"/>
        <end position="262"/>
    </location>
</feature>
<keyword evidence="1" id="KW-1133">Transmembrane helix</keyword>
<proteinExistence type="predicted"/>
<evidence type="ECO:0000313" key="2">
    <source>
        <dbReference type="EMBL" id="AJD54371.1"/>
    </source>
</evidence>
<dbReference type="KEGG" id="txi:TH3_21493"/>
<accession>A0AB72UJB8</accession>
<keyword evidence="1" id="KW-0812">Transmembrane</keyword>
<keyword evidence="1" id="KW-0472">Membrane</keyword>